<feature type="transmembrane region" description="Helical" evidence="7">
    <location>
        <begin position="7"/>
        <end position="30"/>
    </location>
</feature>
<dbReference type="RefSeq" id="WP_169095981.1">
    <property type="nucleotide sequence ID" value="NZ_JABBVZ010000003.1"/>
</dbReference>
<feature type="domain" description="GtrA/DPMS transmembrane" evidence="8">
    <location>
        <begin position="8"/>
        <end position="121"/>
    </location>
</feature>
<feature type="transmembrane region" description="Helical" evidence="7">
    <location>
        <begin position="102"/>
        <end position="121"/>
    </location>
</feature>
<dbReference type="Pfam" id="PF04138">
    <property type="entry name" value="GtrA_DPMS_TM"/>
    <property type="match status" value="1"/>
</dbReference>
<keyword evidence="10" id="KW-1185">Reference proteome</keyword>
<gene>
    <name evidence="9" type="ORF">HIJ39_01555</name>
</gene>
<keyword evidence="4 7" id="KW-1133">Transmembrane helix</keyword>
<keyword evidence="3 7" id="KW-0812">Transmembrane</keyword>
<evidence type="ECO:0000256" key="4">
    <source>
        <dbReference type="ARBA" id="ARBA00022989"/>
    </source>
</evidence>
<feature type="transmembrane region" description="Helical" evidence="7">
    <location>
        <begin position="71"/>
        <end position="90"/>
    </location>
</feature>
<evidence type="ECO:0000256" key="2">
    <source>
        <dbReference type="ARBA" id="ARBA00009399"/>
    </source>
</evidence>
<evidence type="ECO:0000259" key="8">
    <source>
        <dbReference type="Pfam" id="PF04138"/>
    </source>
</evidence>
<name>A0A7Y0L0I5_9FIRM</name>
<feature type="region of interest" description="Disordered" evidence="6">
    <location>
        <begin position="126"/>
        <end position="147"/>
    </location>
</feature>
<dbReference type="GO" id="GO:0000271">
    <property type="term" value="P:polysaccharide biosynthetic process"/>
    <property type="evidence" value="ECO:0007669"/>
    <property type="project" value="InterPro"/>
</dbReference>
<evidence type="ECO:0000256" key="7">
    <source>
        <dbReference type="SAM" id="Phobius"/>
    </source>
</evidence>
<protein>
    <submittedName>
        <fullName evidence="9">GtrA family protein</fullName>
    </submittedName>
</protein>
<reference evidence="9 10" key="1">
    <citation type="submission" date="2020-04" db="EMBL/GenBank/DDBJ databases">
        <authorList>
            <person name="Zhang R."/>
            <person name="Schippers A."/>
        </authorList>
    </citation>
    <scope>NUCLEOTIDE SEQUENCE [LARGE SCALE GENOMIC DNA]</scope>
    <source>
        <strain evidence="9 10">DSM 109850</strain>
    </source>
</reference>
<dbReference type="Proteomes" id="UP000533476">
    <property type="component" value="Unassembled WGS sequence"/>
</dbReference>
<comment type="similarity">
    <text evidence="2">Belongs to the GtrA family.</text>
</comment>
<proteinExistence type="inferred from homology"/>
<dbReference type="EMBL" id="JABBVZ010000003">
    <property type="protein sequence ID" value="NMP21042.1"/>
    <property type="molecule type" value="Genomic_DNA"/>
</dbReference>
<evidence type="ECO:0000256" key="5">
    <source>
        <dbReference type="ARBA" id="ARBA00023136"/>
    </source>
</evidence>
<accession>A0A7Y0L0I5</accession>
<evidence type="ECO:0000313" key="10">
    <source>
        <dbReference type="Proteomes" id="UP000533476"/>
    </source>
</evidence>
<dbReference type="AlphaFoldDB" id="A0A7Y0L0I5"/>
<feature type="transmembrane region" description="Helical" evidence="7">
    <location>
        <begin position="36"/>
        <end position="59"/>
    </location>
</feature>
<dbReference type="GO" id="GO:0005886">
    <property type="term" value="C:plasma membrane"/>
    <property type="evidence" value="ECO:0007669"/>
    <property type="project" value="TreeGrafter"/>
</dbReference>
<evidence type="ECO:0000256" key="6">
    <source>
        <dbReference type="SAM" id="MobiDB-lite"/>
    </source>
</evidence>
<keyword evidence="5 7" id="KW-0472">Membrane</keyword>
<sequence length="147" mass="16554">MIRRLVFYLMVGASGILVNLVVLTAVHRLLPHWPNPITYLFAVEASIISNYLLNARFTFHNPLSWRGAGQFNLVSAAGALIQTAIYTFLMRHFGWHYRIADLVAIPFGTGFGFLFSSIWVFRKRGESHEPDRKPGAEPQPQGTEGHS</sequence>
<dbReference type="InterPro" id="IPR051401">
    <property type="entry name" value="GtrA_CellWall_Glycosyl"/>
</dbReference>
<organism evidence="9 10">
    <name type="scientific">Sulfobacillus harzensis</name>
    <dbReference type="NCBI Taxonomy" id="2729629"/>
    <lineage>
        <taxon>Bacteria</taxon>
        <taxon>Bacillati</taxon>
        <taxon>Bacillota</taxon>
        <taxon>Clostridia</taxon>
        <taxon>Eubacteriales</taxon>
        <taxon>Clostridiales Family XVII. Incertae Sedis</taxon>
        <taxon>Sulfobacillus</taxon>
    </lineage>
</organism>
<evidence type="ECO:0000256" key="3">
    <source>
        <dbReference type="ARBA" id="ARBA00022692"/>
    </source>
</evidence>
<evidence type="ECO:0000313" key="9">
    <source>
        <dbReference type="EMBL" id="NMP21042.1"/>
    </source>
</evidence>
<feature type="compositionally biased region" description="Basic and acidic residues" evidence="6">
    <location>
        <begin position="126"/>
        <end position="135"/>
    </location>
</feature>
<dbReference type="PANTHER" id="PTHR38459:SF1">
    <property type="entry name" value="PROPHAGE BACTOPRENOL-LINKED GLUCOSE TRANSLOCASE HOMOLOG"/>
    <property type="match status" value="1"/>
</dbReference>
<dbReference type="InterPro" id="IPR007267">
    <property type="entry name" value="GtrA_DPMS_TM"/>
</dbReference>
<comment type="subcellular location">
    <subcellularLocation>
        <location evidence="1">Membrane</location>
        <topology evidence="1">Multi-pass membrane protein</topology>
    </subcellularLocation>
</comment>
<dbReference type="PANTHER" id="PTHR38459">
    <property type="entry name" value="PROPHAGE BACTOPRENOL-LINKED GLUCOSE TRANSLOCASE HOMOLOG"/>
    <property type="match status" value="1"/>
</dbReference>
<evidence type="ECO:0000256" key="1">
    <source>
        <dbReference type="ARBA" id="ARBA00004141"/>
    </source>
</evidence>
<comment type="caution">
    <text evidence="9">The sequence shown here is derived from an EMBL/GenBank/DDBJ whole genome shotgun (WGS) entry which is preliminary data.</text>
</comment>